<name>A0ABM1QGE5_CAMSA</name>
<accession>A0ABM1QGE5</accession>
<organism evidence="3 4">
    <name type="scientific">Camelina sativa</name>
    <name type="common">False flax</name>
    <name type="synonym">Myagrum sativum</name>
    <dbReference type="NCBI Taxonomy" id="90675"/>
    <lineage>
        <taxon>Eukaryota</taxon>
        <taxon>Viridiplantae</taxon>
        <taxon>Streptophyta</taxon>
        <taxon>Embryophyta</taxon>
        <taxon>Tracheophyta</taxon>
        <taxon>Spermatophyta</taxon>
        <taxon>Magnoliopsida</taxon>
        <taxon>eudicotyledons</taxon>
        <taxon>Gunneridae</taxon>
        <taxon>Pentapetalae</taxon>
        <taxon>rosids</taxon>
        <taxon>malvids</taxon>
        <taxon>Brassicales</taxon>
        <taxon>Brassicaceae</taxon>
        <taxon>Camelineae</taxon>
        <taxon>Camelina</taxon>
    </lineage>
</organism>
<gene>
    <name evidence="4" type="primary">LOC104714205</name>
</gene>
<dbReference type="Proteomes" id="UP000694864">
    <property type="component" value="Chromosome 9"/>
</dbReference>
<evidence type="ECO:0000313" key="4">
    <source>
        <dbReference type="RefSeq" id="XP_019085833.1"/>
    </source>
</evidence>
<feature type="domain" description="NYN" evidence="2">
    <location>
        <begin position="13"/>
        <end position="117"/>
    </location>
</feature>
<evidence type="ECO:0000259" key="2">
    <source>
        <dbReference type="Pfam" id="PF01936"/>
    </source>
</evidence>
<evidence type="ECO:0000313" key="3">
    <source>
        <dbReference type="Proteomes" id="UP000694864"/>
    </source>
</evidence>
<dbReference type="RefSeq" id="XP_019085833.1">
    <property type="nucleotide sequence ID" value="XM_019230288.1"/>
</dbReference>
<dbReference type="InterPro" id="IPR021139">
    <property type="entry name" value="NYN"/>
</dbReference>
<sequence>MKMASPEEALAETFVFWDMKQFPVPSGFDALQVLPCITRFLEKYGYSGPLTITAVGDPSRIPGHIFHALSLTGIRLYHVPTKILRRDTMSLMSHCMSENSPPANIMGICGPRSFPPPLSGYNIFRPFSYSSPHQDFILWKSLILATSQPTSRETPKGLTPLLTGKGDGN</sequence>
<dbReference type="GeneID" id="104714205"/>
<keyword evidence="3" id="KW-1185">Reference proteome</keyword>
<dbReference type="PANTHER" id="PTHR14379:SF19">
    <property type="entry name" value="ENDONUCLEASE OR GLYCOSYL HYDROLASE-RELATED"/>
    <property type="match status" value="1"/>
</dbReference>
<dbReference type="PANTHER" id="PTHR14379">
    <property type="entry name" value="LIMKAIN B LKAP"/>
    <property type="match status" value="1"/>
</dbReference>
<dbReference type="CDD" id="cd10910">
    <property type="entry name" value="PIN_limkain_b1_N_like"/>
    <property type="match status" value="1"/>
</dbReference>
<feature type="region of interest" description="Disordered" evidence="1">
    <location>
        <begin position="150"/>
        <end position="169"/>
    </location>
</feature>
<proteinExistence type="predicted"/>
<dbReference type="InterPro" id="IPR024768">
    <property type="entry name" value="Marf1"/>
</dbReference>
<evidence type="ECO:0000256" key="1">
    <source>
        <dbReference type="SAM" id="MobiDB-lite"/>
    </source>
</evidence>
<protein>
    <submittedName>
        <fullName evidence="4">Uncharacterized protein LOC104714205</fullName>
    </submittedName>
</protein>
<dbReference type="Pfam" id="PF01936">
    <property type="entry name" value="NYN"/>
    <property type="match status" value="1"/>
</dbReference>
<reference evidence="4" key="2">
    <citation type="submission" date="2025-08" db="UniProtKB">
        <authorList>
            <consortium name="RefSeq"/>
        </authorList>
    </citation>
    <scope>IDENTIFICATION</scope>
    <source>
        <tissue evidence="4">Leaf</tissue>
    </source>
</reference>
<reference evidence="3" key="1">
    <citation type="journal article" date="2014" name="Nat. Commun.">
        <title>The emerging biofuel crop Camelina sativa retains a highly undifferentiated hexaploid genome structure.</title>
        <authorList>
            <person name="Kagale S."/>
            <person name="Koh C."/>
            <person name="Nixon J."/>
            <person name="Bollina V."/>
            <person name="Clarke W.E."/>
            <person name="Tuteja R."/>
            <person name="Spillane C."/>
            <person name="Robinson S.J."/>
            <person name="Links M.G."/>
            <person name="Clarke C."/>
            <person name="Higgins E.E."/>
            <person name="Huebert T."/>
            <person name="Sharpe A.G."/>
            <person name="Parkin I.A."/>
        </authorList>
    </citation>
    <scope>NUCLEOTIDE SEQUENCE [LARGE SCALE GENOMIC DNA]</scope>
    <source>
        <strain evidence="3">cv. DH55</strain>
    </source>
</reference>